<dbReference type="GO" id="GO:0015031">
    <property type="term" value="P:protein transport"/>
    <property type="evidence" value="ECO:0007669"/>
    <property type="project" value="InterPro"/>
</dbReference>
<evidence type="ECO:0000256" key="2">
    <source>
        <dbReference type="ARBA" id="ARBA00009477"/>
    </source>
</evidence>
<dbReference type="InterPro" id="IPR058982">
    <property type="entry name" value="Beta-barrel_AprE"/>
</dbReference>
<evidence type="ECO:0000256" key="1">
    <source>
        <dbReference type="ARBA" id="ARBA00004377"/>
    </source>
</evidence>
<dbReference type="Gene3D" id="1.10.287.1490">
    <property type="match status" value="1"/>
</dbReference>
<organism evidence="12 13">
    <name type="scientific">Marinobacter manganoxydans MnI7-9</name>
    <dbReference type="NCBI Taxonomy" id="1094979"/>
    <lineage>
        <taxon>Bacteria</taxon>
        <taxon>Pseudomonadati</taxon>
        <taxon>Pseudomonadota</taxon>
        <taxon>Gammaproteobacteria</taxon>
        <taxon>Pseudomonadales</taxon>
        <taxon>Marinobacteraceae</taxon>
        <taxon>Marinobacter</taxon>
    </lineage>
</organism>
<evidence type="ECO:0000313" key="12">
    <source>
        <dbReference type="EMBL" id="EHJ05182.1"/>
    </source>
</evidence>
<evidence type="ECO:0000256" key="8">
    <source>
        <dbReference type="ARBA" id="ARBA00023136"/>
    </source>
</evidence>
<evidence type="ECO:0000259" key="10">
    <source>
        <dbReference type="Pfam" id="PF25994"/>
    </source>
</evidence>
<reference evidence="12 13" key="1">
    <citation type="journal article" date="2012" name="J. Bacteriol.">
        <title>Genome sequence of deep-sea manganese-oxidizing bacterium Marinobacter manganoxydans MnI7-9.</title>
        <authorList>
            <person name="Wang H."/>
            <person name="Li H."/>
            <person name="Shao Z."/>
            <person name="Liao S."/>
            <person name="Johnstone L."/>
            <person name="Rensing C."/>
            <person name="Wang G."/>
        </authorList>
    </citation>
    <scope>NUCLEOTIDE SEQUENCE [LARGE SCALE GENOMIC DNA]</scope>
    <source>
        <strain evidence="12 13">MnI7-9</strain>
    </source>
</reference>
<evidence type="ECO:0000256" key="3">
    <source>
        <dbReference type="ARBA" id="ARBA00022448"/>
    </source>
</evidence>
<keyword evidence="13" id="KW-1185">Reference proteome</keyword>
<comment type="similarity">
    <text evidence="2 9">Belongs to the membrane fusion protein (MFP) (TC 8.A.1) family.</text>
</comment>
<dbReference type="InterPro" id="IPR010129">
    <property type="entry name" value="T1SS_HlyD"/>
</dbReference>
<dbReference type="InterPro" id="IPR050739">
    <property type="entry name" value="MFP"/>
</dbReference>
<feature type="transmembrane region" description="Helical" evidence="9">
    <location>
        <begin position="20"/>
        <end position="49"/>
    </location>
</feature>
<evidence type="ECO:0000256" key="4">
    <source>
        <dbReference type="ARBA" id="ARBA00022475"/>
    </source>
</evidence>
<evidence type="ECO:0000256" key="6">
    <source>
        <dbReference type="ARBA" id="ARBA00022692"/>
    </source>
</evidence>
<name>G6YRQ1_9GAMM</name>
<keyword evidence="7 9" id="KW-1133">Transmembrane helix</keyword>
<evidence type="ECO:0000259" key="11">
    <source>
        <dbReference type="Pfam" id="PF26002"/>
    </source>
</evidence>
<keyword evidence="3 9" id="KW-0813">Transport</keyword>
<evidence type="ECO:0000256" key="7">
    <source>
        <dbReference type="ARBA" id="ARBA00022989"/>
    </source>
</evidence>
<keyword evidence="8 9" id="KW-0472">Membrane</keyword>
<gene>
    <name evidence="12" type="ORF">KYE_07652</name>
</gene>
<keyword evidence="6 9" id="KW-0812">Transmembrane</keyword>
<feature type="domain" description="AprE-like beta-barrel" evidence="11">
    <location>
        <begin position="326"/>
        <end position="414"/>
    </location>
</feature>
<comment type="subcellular location">
    <subcellularLocation>
        <location evidence="1 9">Cell inner membrane</location>
        <topology evidence="1 9">Single-pass membrane protein</topology>
    </subcellularLocation>
</comment>
<dbReference type="NCBIfam" id="TIGR01843">
    <property type="entry name" value="type_I_hlyD"/>
    <property type="match status" value="1"/>
</dbReference>
<evidence type="ECO:0000313" key="13">
    <source>
        <dbReference type="Proteomes" id="UP000003208"/>
    </source>
</evidence>
<proteinExistence type="inferred from homology"/>
<dbReference type="InterPro" id="IPR058781">
    <property type="entry name" value="HH_AprE-like"/>
</dbReference>
<dbReference type="PRINTS" id="PR01490">
    <property type="entry name" value="RTXTOXIND"/>
</dbReference>
<dbReference type="Gene3D" id="2.40.30.170">
    <property type="match status" value="1"/>
</dbReference>
<feature type="domain" description="AprE-like long alpha-helical hairpin" evidence="10">
    <location>
        <begin position="98"/>
        <end position="283"/>
    </location>
</feature>
<evidence type="ECO:0000256" key="5">
    <source>
        <dbReference type="ARBA" id="ARBA00022519"/>
    </source>
</evidence>
<dbReference type="Pfam" id="PF25994">
    <property type="entry name" value="HH_AprE"/>
    <property type="match status" value="1"/>
</dbReference>
<keyword evidence="5 9" id="KW-0997">Cell inner membrane</keyword>
<dbReference type="AlphaFoldDB" id="G6YRQ1"/>
<dbReference type="Pfam" id="PF26002">
    <property type="entry name" value="Beta-barrel_AprE"/>
    <property type="match status" value="1"/>
</dbReference>
<dbReference type="PANTHER" id="PTHR30386:SF17">
    <property type="entry name" value="ALKALINE PROTEASE SECRETION PROTEIN APRE"/>
    <property type="match status" value="1"/>
</dbReference>
<dbReference type="PATRIC" id="fig|1094979.3.peg.1481"/>
<protein>
    <recommendedName>
        <fullName evidence="9">Membrane fusion protein (MFP) family protein</fullName>
    </recommendedName>
</protein>
<dbReference type="PANTHER" id="PTHR30386">
    <property type="entry name" value="MEMBRANE FUSION SUBUNIT OF EMRAB-TOLC MULTIDRUG EFFLUX PUMP"/>
    <property type="match status" value="1"/>
</dbReference>
<accession>G6YRQ1</accession>
<sequence>MTPVEDSVPPIVTSPNAPIYTGVVIILVFIGGFLLWSLLTVLASGVLAAGSVRVDTSRKQIQHLEGGIVAEILVRDGDMAEAGQPLVLLDKTRAGTSMELIRQGLETAQASKARLLAEQEDAEEIEFPEPLAQRTSDPKALEIMKSQRLLFEARRTSLKGQIQILDQQILHLREQIQGLNAQQNAKASQIDSIEGELEGLRGLLARGMIDKTRVLALERDGAELAGERGELISQIAAANSNIGEKELEKFQLMKSFKESVSNELKEVQAEVHDYTERLLAARHVLDQTELKSPVDGVVVGSGVHTVGGVVSPGAVLMEIVPVHDRLIIEAAVSPQDIDNVRAGLAAGVKFTAFNQREVPEIQGVVTYVAADIFEDSKSEESYYKARIEVEDSEILRLGDRRIQPGMTADIVIRTIDRRPIDYLLEPLISSARKAWRES</sequence>
<keyword evidence="4 9" id="KW-1003">Cell membrane</keyword>
<dbReference type="GO" id="GO:0005886">
    <property type="term" value="C:plasma membrane"/>
    <property type="evidence" value="ECO:0007669"/>
    <property type="project" value="UniProtKB-SubCell"/>
</dbReference>
<dbReference type="Proteomes" id="UP000003208">
    <property type="component" value="Unassembled WGS sequence"/>
</dbReference>
<evidence type="ECO:0000256" key="9">
    <source>
        <dbReference type="RuleBase" id="RU365093"/>
    </source>
</evidence>
<dbReference type="RefSeq" id="WP_008171966.1">
    <property type="nucleotide sequence ID" value="NZ_AGTR01000027.1"/>
</dbReference>
<dbReference type="EMBL" id="AGTR01000027">
    <property type="protein sequence ID" value="EHJ05182.1"/>
    <property type="molecule type" value="Genomic_DNA"/>
</dbReference>